<feature type="compositionally biased region" description="Basic and acidic residues" evidence="1">
    <location>
        <begin position="263"/>
        <end position="278"/>
    </location>
</feature>
<protein>
    <submittedName>
        <fullName evidence="3">Stage 0 sporulation protein YaaT</fullName>
    </submittedName>
</protein>
<evidence type="ECO:0000256" key="1">
    <source>
        <dbReference type="SAM" id="MobiDB-lite"/>
    </source>
</evidence>
<feature type="domain" description="PSP1 C-terminal" evidence="2">
    <location>
        <begin position="70"/>
        <end position="155"/>
    </location>
</feature>
<dbReference type="GO" id="GO:0005737">
    <property type="term" value="C:cytoplasm"/>
    <property type="evidence" value="ECO:0007669"/>
    <property type="project" value="TreeGrafter"/>
</dbReference>
<dbReference type="EMBL" id="UOGI01000046">
    <property type="protein sequence ID" value="VAX29278.1"/>
    <property type="molecule type" value="Genomic_DNA"/>
</dbReference>
<dbReference type="NCBIfam" id="NF041131">
    <property type="entry name" value="RicT_YaaT_fam"/>
    <property type="match status" value="1"/>
</dbReference>
<feature type="region of interest" description="Disordered" evidence="1">
    <location>
        <begin position="249"/>
        <end position="372"/>
    </location>
</feature>
<feature type="compositionally biased region" description="Basic residues" evidence="1">
    <location>
        <begin position="286"/>
        <end position="295"/>
    </location>
</feature>
<feature type="compositionally biased region" description="Basic and acidic residues" evidence="1">
    <location>
        <begin position="334"/>
        <end position="352"/>
    </location>
</feature>
<dbReference type="InterPro" id="IPR047767">
    <property type="entry name" value="PSP1-like"/>
</dbReference>
<dbReference type="PANTHER" id="PTHR43830">
    <property type="entry name" value="PROTEIN PSP1"/>
    <property type="match status" value="1"/>
</dbReference>
<organism evidence="3">
    <name type="scientific">hydrothermal vent metagenome</name>
    <dbReference type="NCBI Taxonomy" id="652676"/>
    <lineage>
        <taxon>unclassified sequences</taxon>
        <taxon>metagenomes</taxon>
        <taxon>ecological metagenomes</taxon>
    </lineage>
</organism>
<proteinExistence type="predicted"/>
<name>A0A3B1CZN1_9ZZZZ</name>
<evidence type="ECO:0000313" key="3">
    <source>
        <dbReference type="EMBL" id="VAX29278.1"/>
    </source>
</evidence>
<dbReference type="InterPro" id="IPR007557">
    <property type="entry name" value="PSP1_C"/>
</dbReference>
<feature type="region of interest" description="Disordered" evidence="1">
    <location>
        <begin position="40"/>
        <end position="71"/>
    </location>
</feature>
<dbReference type="Pfam" id="PF04468">
    <property type="entry name" value="PSP1"/>
    <property type="match status" value="1"/>
</dbReference>
<gene>
    <name evidence="3" type="ORF">MNBD_NITROSPIRAE03-1002</name>
</gene>
<sequence length="372" mass="40957">FKPCGKIYSFDAGELELKKGDKVVVESMFGLTIGTVVQEVSESPQAQKGDSRDEAGERKGPAAKPPKELKPVVRKATEEDIRAAESNSELEVEARRHCLERIAARGLPMKLVTTEATLDRKRVIFYFTADGRIDFRELVKDLASRFRTRIEMRQIGVRDESKLIGGIGVCGREFCCRAFLTSFAPISIRMAKEQELVLNAAKLSGVCGRLMCCLSYEYDEWQADEIDEVVPEDPMNGCLCGDCNSESPESLVSSLTQGDDAPVSEKKREESGSARDKSSAGGGFKERKRPARQRKPVSNERSSAGSDSSSGADARPPEIAAGDKISADTSGSAEKGDIETKQPDASQEDKTGAAKKKRPYFRHKNKKRRKHR</sequence>
<accession>A0A3B1CZN1</accession>
<evidence type="ECO:0000259" key="2">
    <source>
        <dbReference type="PROSITE" id="PS51411"/>
    </source>
</evidence>
<dbReference type="PANTHER" id="PTHR43830:SF3">
    <property type="entry name" value="PROTEIN PSP1"/>
    <property type="match status" value="1"/>
</dbReference>
<dbReference type="PROSITE" id="PS51411">
    <property type="entry name" value="PSP1_C"/>
    <property type="match status" value="1"/>
</dbReference>
<feature type="compositionally biased region" description="Basic and acidic residues" evidence="1">
    <location>
        <begin position="49"/>
        <end position="71"/>
    </location>
</feature>
<feature type="non-terminal residue" evidence="3">
    <location>
        <position position="1"/>
    </location>
</feature>
<feature type="compositionally biased region" description="Basic residues" evidence="1">
    <location>
        <begin position="353"/>
        <end position="372"/>
    </location>
</feature>
<feature type="compositionally biased region" description="Low complexity" evidence="1">
    <location>
        <begin position="302"/>
        <end position="314"/>
    </location>
</feature>
<reference evidence="3" key="1">
    <citation type="submission" date="2018-06" db="EMBL/GenBank/DDBJ databases">
        <authorList>
            <person name="Zhirakovskaya E."/>
        </authorList>
    </citation>
    <scope>NUCLEOTIDE SEQUENCE</scope>
</reference>
<dbReference type="AlphaFoldDB" id="A0A3B1CZN1"/>